<dbReference type="EC" id="2.3.2.27" evidence="4"/>
<evidence type="ECO:0000313" key="11">
    <source>
        <dbReference type="EMBL" id="WOL07513.1"/>
    </source>
</evidence>
<keyword evidence="5" id="KW-0808">Transferase</keyword>
<proteinExistence type="predicted"/>
<evidence type="ECO:0000256" key="7">
    <source>
        <dbReference type="ARBA" id="ARBA00022786"/>
    </source>
</evidence>
<feature type="compositionally biased region" description="Basic and acidic residues" evidence="10">
    <location>
        <begin position="130"/>
        <end position="142"/>
    </location>
</feature>
<gene>
    <name evidence="11" type="ORF">Cni_G16256</name>
</gene>
<sequence length="153" mass="16832">MWRRIGFDRCVEAKGPERDDEGPERNGARAVRRPPGPVNRIPVVDGNAEDAVGAQGIAGAGQIIRRNAENVAARLEMQAAHLEAHVEQMFDGLDDADGAEDEPFDELVGVQGPVFHLVENAITELEPREEEQKNRSSKKANEAKQAILNRVNF</sequence>
<keyword evidence="9" id="KW-0472">Membrane</keyword>
<dbReference type="EMBL" id="CP136894">
    <property type="protein sequence ID" value="WOL07513.1"/>
    <property type="molecule type" value="Genomic_DNA"/>
</dbReference>
<keyword evidence="8" id="KW-1133">Transmembrane helix</keyword>
<protein>
    <recommendedName>
        <fullName evidence="4">RING-type E3 ubiquitin transferase</fullName>
        <ecNumber evidence="4">2.3.2.27</ecNumber>
    </recommendedName>
</protein>
<feature type="region of interest" description="Disordered" evidence="10">
    <location>
        <begin position="1"/>
        <end position="44"/>
    </location>
</feature>
<evidence type="ECO:0000256" key="1">
    <source>
        <dbReference type="ARBA" id="ARBA00000900"/>
    </source>
</evidence>
<comment type="pathway">
    <text evidence="3">Protein modification; protein ubiquitination.</text>
</comment>
<dbReference type="PANTHER" id="PTHR13145">
    <property type="entry name" value="SSM4 PROTEIN"/>
    <property type="match status" value="1"/>
</dbReference>
<evidence type="ECO:0000256" key="10">
    <source>
        <dbReference type="SAM" id="MobiDB-lite"/>
    </source>
</evidence>
<evidence type="ECO:0000313" key="12">
    <source>
        <dbReference type="Proteomes" id="UP001327560"/>
    </source>
</evidence>
<accession>A0AAQ3QFQ2</accession>
<keyword evidence="12" id="KW-1185">Reference proteome</keyword>
<organism evidence="11 12">
    <name type="scientific">Canna indica</name>
    <name type="common">Indian-shot</name>
    <dbReference type="NCBI Taxonomy" id="4628"/>
    <lineage>
        <taxon>Eukaryota</taxon>
        <taxon>Viridiplantae</taxon>
        <taxon>Streptophyta</taxon>
        <taxon>Embryophyta</taxon>
        <taxon>Tracheophyta</taxon>
        <taxon>Spermatophyta</taxon>
        <taxon>Magnoliopsida</taxon>
        <taxon>Liliopsida</taxon>
        <taxon>Zingiberales</taxon>
        <taxon>Cannaceae</taxon>
        <taxon>Canna</taxon>
    </lineage>
</organism>
<dbReference type="GO" id="GO:0061630">
    <property type="term" value="F:ubiquitin protein ligase activity"/>
    <property type="evidence" value="ECO:0007669"/>
    <property type="project" value="UniProtKB-EC"/>
</dbReference>
<evidence type="ECO:0000256" key="3">
    <source>
        <dbReference type="ARBA" id="ARBA00004906"/>
    </source>
</evidence>
<comment type="subcellular location">
    <subcellularLocation>
        <location evidence="2">Membrane</location>
        <topology evidence="2">Multi-pass membrane protein</topology>
    </subcellularLocation>
</comment>
<dbReference type="GO" id="GO:0036503">
    <property type="term" value="P:ERAD pathway"/>
    <property type="evidence" value="ECO:0007669"/>
    <property type="project" value="TreeGrafter"/>
</dbReference>
<feature type="compositionally biased region" description="Basic and acidic residues" evidence="10">
    <location>
        <begin position="1"/>
        <end position="27"/>
    </location>
</feature>
<keyword evidence="7" id="KW-0833">Ubl conjugation pathway</keyword>
<keyword evidence="6" id="KW-0812">Transmembrane</keyword>
<dbReference type="GO" id="GO:0005789">
    <property type="term" value="C:endoplasmic reticulum membrane"/>
    <property type="evidence" value="ECO:0007669"/>
    <property type="project" value="TreeGrafter"/>
</dbReference>
<evidence type="ECO:0000256" key="6">
    <source>
        <dbReference type="ARBA" id="ARBA00022692"/>
    </source>
</evidence>
<evidence type="ECO:0000256" key="8">
    <source>
        <dbReference type="ARBA" id="ARBA00022989"/>
    </source>
</evidence>
<evidence type="ECO:0000256" key="4">
    <source>
        <dbReference type="ARBA" id="ARBA00012483"/>
    </source>
</evidence>
<name>A0AAQ3QFQ2_9LILI</name>
<comment type="catalytic activity">
    <reaction evidence="1">
        <text>S-ubiquitinyl-[E2 ubiquitin-conjugating enzyme]-L-cysteine + [acceptor protein]-L-lysine = [E2 ubiquitin-conjugating enzyme]-L-cysteine + N(6)-ubiquitinyl-[acceptor protein]-L-lysine.</text>
        <dbReference type="EC" id="2.3.2.27"/>
    </reaction>
</comment>
<evidence type="ECO:0000256" key="5">
    <source>
        <dbReference type="ARBA" id="ARBA00022679"/>
    </source>
</evidence>
<feature type="region of interest" description="Disordered" evidence="10">
    <location>
        <begin position="123"/>
        <end position="153"/>
    </location>
</feature>
<dbReference type="Proteomes" id="UP001327560">
    <property type="component" value="Chromosome 5"/>
</dbReference>
<dbReference type="AlphaFoldDB" id="A0AAQ3QFQ2"/>
<dbReference type="PANTHER" id="PTHR13145:SF0">
    <property type="entry name" value="E3 UBIQUITIN-PROTEIN LIGASE MARCHF6"/>
    <property type="match status" value="1"/>
</dbReference>
<evidence type="ECO:0000256" key="2">
    <source>
        <dbReference type="ARBA" id="ARBA00004141"/>
    </source>
</evidence>
<reference evidence="11 12" key="1">
    <citation type="submission" date="2023-10" db="EMBL/GenBank/DDBJ databases">
        <title>Chromosome-scale genome assembly provides insights into flower coloration mechanisms of Canna indica.</title>
        <authorList>
            <person name="Li C."/>
        </authorList>
    </citation>
    <scope>NUCLEOTIDE SEQUENCE [LARGE SCALE GENOMIC DNA]</scope>
    <source>
        <tissue evidence="11">Flower</tissue>
    </source>
</reference>
<evidence type="ECO:0000256" key="9">
    <source>
        <dbReference type="ARBA" id="ARBA00023136"/>
    </source>
</evidence>